<evidence type="ECO:0000313" key="1">
    <source>
        <dbReference type="EMBL" id="AUX22261.1"/>
    </source>
</evidence>
<name>A0A4P2PZT5_SORCE</name>
<proteinExistence type="predicted"/>
<sequence>MEDNHTASGLSTCRPPWCAFHGPAQPRNRNPALARQRASLEASAREVGALAAIRAVPSERGVEVWIADRVTGKTVLREMEDDGGTPDRDAALALRVVELLRASLLEAALPTPPPGEVPATPEIREKMRVPAPAAPAEGPASALRLSLAPGVLLSPGGLGATASVGLGLAWMPREHVGVVGLVAIPILGARIERPEGSADLAVLLAGGGVRFAVSTRASRWTSSVDLGASAVWLRSTGVAGAGYLGRASSAVTASPFVRLGLADAVTPMFRVRADVLTGMIAHGVSIRFAQREAATWGKPFVLSSAGVDFGWR</sequence>
<reference evidence="1 2" key="1">
    <citation type="submission" date="2015-09" db="EMBL/GenBank/DDBJ databases">
        <title>Sorangium comparison.</title>
        <authorList>
            <person name="Zaburannyi N."/>
            <person name="Bunk B."/>
            <person name="Overmann J."/>
            <person name="Mueller R."/>
        </authorList>
    </citation>
    <scope>NUCLEOTIDE SEQUENCE [LARGE SCALE GENOMIC DNA]</scope>
    <source>
        <strain evidence="1 2">So ceGT47</strain>
    </source>
</reference>
<organism evidence="1 2">
    <name type="scientific">Sorangium cellulosum</name>
    <name type="common">Polyangium cellulosum</name>
    <dbReference type="NCBI Taxonomy" id="56"/>
    <lineage>
        <taxon>Bacteria</taxon>
        <taxon>Pseudomonadati</taxon>
        <taxon>Myxococcota</taxon>
        <taxon>Polyangia</taxon>
        <taxon>Polyangiales</taxon>
        <taxon>Polyangiaceae</taxon>
        <taxon>Sorangium</taxon>
    </lineage>
</organism>
<gene>
    <name evidence="1" type="ORF">SOCEGT47_027620</name>
</gene>
<dbReference type="Proteomes" id="UP000295781">
    <property type="component" value="Chromosome"/>
</dbReference>
<dbReference type="AlphaFoldDB" id="A0A4P2PZT5"/>
<protein>
    <submittedName>
        <fullName evidence="1">Uncharacterized protein</fullName>
    </submittedName>
</protein>
<dbReference type="EMBL" id="CP012670">
    <property type="protein sequence ID" value="AUX22261.1"/>
    <property type="molecule type" value="Genomic_DNA"/>
</dbReference>
<accession>A0A4P2PZT5</accession>
<evidence type="ECO:0000313" key="2">
    <source>
        <dbReference type="Proteomes" id="UP000295781"/>
    </source>
</evidence>